<evidence type="ECO:0000313" key="3">
    <source>
        <dbReference type="Proteomes" id="UP000334923"/>
    </source>
</evidence>
<dbReference type="Proteomes" id="UP000334923">
    <property type="component" value="Unassembled WGS sequence"/>
</dbReference>
<feature type="compositionally biased region" description="Basic and acidic residues" evidence="1">
    <location>
        <begin position="68"/>
        <end position="85"/>
    </location>
</feature>
<accession>A0A5E6MR14</accession>
<evidence type="ECO:0000256" key="1">
    <source>
        <dbReference type="SAM" id="MobiDB-lite"/>
    </source>
</evidence>
<organism evidence="2 3">
    <name type="scientific">Methylacidimicrobium tartarophylax</name>
    <dbReference type="NCBI Taxonomy" id="1041768"/>
    <lineage>
        <taxon>Bacteria</taxon>
        <taxon>Pseudomonadati</taxon>
        <taxon>Verrucomicrobiota</taxon>
        <taxon>Methylacidimicrobium</taxon>
    </lineage>
</organism>
<name>A0A5E6MR14_9BACT</name>
<dbReference type="AlphaFoldDB" id="A0A5E6MR14"/>
<gene>
    <name evidence="2" type="ORF">MAMT_02177</name>
</gene>
<feature type="region of interest" description="Disordered" evidence="1">
    <location>
        <begin position="68"/>
        <end position="100"/>
    </location>
</feature>
<protein>
    <submittedName>
        <fullName evidence="2">Uncharacterized protein</fullName>
    </submittedName>
</protein>
<sequence>MARPFECLVSHSSGFLLSLATGRMFREQFSLTCLQPRENPHGGTALERNVLVRSERGQQGVEVNVDPDRVASASHDDAPQRRDVVEVAPPGEGDMLVPDQ</sequence>
<reference evidence="2 3" key="1">
    <citation type="submission" date="2019-09" db="EMBL/GenBank/DDBJ databases">
        <authorList>
            <person name="Cremers G."/>
        </authorList>
    </citation>
    <scope>NUCLEOTIDE SEQUENCE [LARGE SCALE GENOMIC DNA]</scope>
    <source>
        <strain evidence="2">4A</strain>
    </source>
</reference>
<dbReference type="EMBL" id="CABFVA020000121">
    <property type="protein sequence ID" value="VVM08196.1"/>
    <property type="molecule type" value="Genomic_DNA"/>
</dbReference>
<evidence type="ECO:0000313" key="2">
    <source>
        <dbReference type="EMBL" id="VVM08196.1"/>
    </source>
</evidence>
<keyword evidence="3" id="KW-1185">Reference proteome</keyword>
<proteinExistence type="predicted"/>